<evidence type="ECO:0000313" key="3">
    <source>
        <dbReference type="Proteomes" id="UP000072421"/>
    </source>
</evidence>
<accession>A0A127P867</accession>
<proteinExistence type="predicted"/>
<name>A0A127P867_9BURK</name>
<keyword evidence="1" id="KW-0732">Signal</keyword>
<sequence>MAAFLCALLLMLIFLESASHFCGQTQRYWKFVFLLAVDDHDLSFFCY</sequence>
<feature type="chain" id="PRO_5007276709" evidence="1">
    <location>
        <begin position="23"/>
        <end position="47"/>
    </location>
</feature>
<dbReference type="Proteomes" id="UP000072421">
    <property type="component" value="Chromosome"/>
</dbReference>
<dbReference type="AlphaFoldDB" id="A0A127P867"/>
<reference evidence="2 3" key="1">
    <citation type="submission" date="2015-11" db="EMBL/GenBank/DDBJ databases">
        <title>Exploring the genomic traits of fungus-feeding bacterial genus Collimonas.</title>
        <authorList>
            <person name="Song C."/>
            <person name="Schmidt R."/>
            <person name="de Jager V."/>
            <person name="Krzyzanowska D."/>
            <person name="Jongedijk E."/>
            <person name="Cankar K."/>
            <person name="Beekwilder J."/>
            <person name="van Veen A."/>
            <person name="de Boer W."/>
            <person name="van Veen J.A."/>
            <person name="Garbeva P."/>
        </authorList>
    </citation>
    <scope>NUCLEOTIDE SEQUENCE [LARGE SCALE GENOMIC DNA]</scope>
    <source>
        <strain evidence="2 3">Ter6</strain>
    </source>
</reference>
<gene>
    <name evidence="2" type="ORF">CFter6_1308</name>
</gene>
<organism evidence="2">
    <name type="scientific">Collimonas fungivorans</name>
    <dbReference type="NCBI Taxonomy" id="158899"/>
    <lineage>
        <taxon>Bacteria</taxon>
        <taxon>Pseudomonadati</taxon>
        <taxon>Pseudomonadota</taxon>
        <taxon>Betaproteobacteria</taxon>
        <taxon>Burkholderiales</taxon>
        <taxon>Oxalobacteraceae</taxon>
        <taxon>Collimonas</taxon>
    </lineage>
</organism>
<dbReference type="EMBL" id="CP013232">
    <property type="protein sequence ID" value="AMO94020.1"/>
    <property type="molecule type" value="Genomic_DNA"/>
</dbReference>
<protein>
    <submittedName>
        <fullName evidence="2">Uncharacterized protein</fullName>
    </submittedName>
</protein>
<feature type="signal peptide" evidence="1">
    <location>
        <begin position="1"/>
        <end position="22"/>
    </location>
</feature>
<evidence type="ECO:0000313" key="2">
    <source>
        <dbReference type="EMBL" id="AMO94020.1"/>
    </source>
</evidence>
<evidence type="ECO:0000256" key="1">
    <source>
        <dbReference type="SAM" id="SignalP"/>
    </source>
</evidence>